<feature type="compositionally biased region" description="Low complexity" evidence="3">
    <location>
        <begin position="71"/>
        <end position="82"/>
    </location>
</feature>
<feature type="coiled-coil region" evidence="2">
    <location>
        <begin position="1508"/>
        <end position="1580"/>
    </location>
</feature>
<dbReference type="GO" id="GO:0005216">
    <property type="term" value="F:monoatomic ion channel activity"/>
    <property type="evidence" value="ECO:0007669"/>
    <property type="project" value="InterPro"/>
</dbReference>
<keyword evidence="4" id="KW-1133">Transmembrane helix</keyword>
<dbReference type="GO" id="GO:0005886">
    <property type="term" value="C:plasma membrane"/>
    <property type="evidence" value="ECO:0007669"/>
    <property type="project" value="TreeGrafter"/>
</dbReference>
<gene>
    <name evidence="5" type="ORF">CHRIB12_LOCUS21120</name>
</gene>
<organism evidence="5 6">
    <name type="scientific">Rhizophagus irregularis</name>
    <dbReference type="NCBI Taxonomy" id="588596"/>
    <lineage>
        <taxon>Eukaryota</taxon>
        <taxon>Fungi</taxon>
        <taxon>Fungi incertae sedis</taxon>
        <taxon>Mucoromycota</taxon>
        <taxon>Glomeromycotina</taxon>
        <taxon>Glomeromycetes</taxon>
        <taxon>Glomerales</taxon>
        <taxon>Glomeraceae</taxon>
        <taxon>Rhizophagus</taxon>
    </lineage>
</organism>
<proteinExistence type="predicted"/>
<dbReference type="PANTHER" id="PTHR10582">
    <property type="entry name" value="TRANSIENT RECEPTOR POTENTIAL ION CHANNEL PROTEIN"/>
    <property type="match status" value="1"/>
</dbReference>
<evidence type="ECO:0000256" key="4">
    <source>
        <dbReference type="SAM" id="Phobius"/>
    </source>
</evidence>
<feature type="transmembrane region" description="Helical" evidence="4">
    <location>
        <begin position="1055"/>
        <end position="1076"/>
    </location>
</feature>
<feature type="transmembrane region" description="Helical" evidence="4">
    <location>
        <begin position="1154"/>
        <end position="1173"/>
    </location>
</feature>
<keyword evidence="1" id="KW-0677">Repeat</keyword>
<feature type="transmembrane region" description="Helical" evidence="4">
    <location>
        <begin position="993"/>
        <end position="1010"/>
    </location>
</feature>
<dbReference type="Proteomes" id="UP000684084">
    <property type="component" value="Unassembled WGS sequence"/>
</dbReference>
<protein>
    <recommendedName>
        <fullName evidence="7">Ion transport domain-containing protein</fullName>
    </recommendedName>
</protein>
<keyword evidence="4" id="KW-0812">Transmembrane</keyword>
<feature type="region of interest" description="Disordered" evidence="3">
    <location>
        <begin position="1"/>
        <end position="21"/>
    </location>
</feature>
<dbReference type="PANTHER" id="PTHR10582:SF2">
    <property type="entry name" value="INACTIVE"/>
    <property type="match status" value="1"/>
</dbReference>
<dbReference type="VEuPathDB" id="FungiDB:RhiirFUN_013131"/>
<evidence type="ECO:0008006" key="7">
    <source>
        <dbReference type="Google" id="ProtNLM"/>
    </source>
</evidence>
<comment type="caution">
    <text evidence="5">The sequence shown here is derived from an EMBL/GenBank/DDBJ whole genome shotgun (WGS) entry which is preliminary data.</text>
</comment>
<evidence type="ECO:0000256" key="3">
    <source>
        <dbReference type="SAM" id="MobiDB-lite"/>
    </source>
</evidence>
<name>A0A916EHW1_9GLOM</name>
<feature type="region of interest" description="Disordered" evidence="3">
    <location>
        <begin position="139"/>
        <end position="162"/>
    </location>
</feature>
<reference evidence="5" key="1">
    <citation type="submission" date="2020-05" db="EMBL/GenBank/DDBJ databases">
        <authorList>
            <person name="Rincon C."/>
            <person name="Sanders R I."/>
            <person name="Robbins C."/>
            <person name="Chaturvedi A."/>
        </authorList>
    </citation>
    <scope>NUCLEOTIDE SEQUENCE</scope>
    <source>
        <strain evidence="5">CHB12</strain>
    </source>
</reference>
<evidence type="ECO:0000313" key="5">
    <source>
        <dbReference type="EMBL" id="CAB5389557.1"/>
    </source>
</evidence>
<dbReference type="EMBL" id="CAGKOT010000065">
    <property type="protein sequence ID" value="CAB5389557.1"/>
    <property type="molecule type" value="Genomic_DNA"/>
</dbReference>
<dbReference type="GO" id="GO:0098703">
    <property type="term" value="P:calcium ion import across plasma membrane"/>
    <property type="evidence" value="ECO:0007669"/>
    <property type="project" value="TreeGrafter"/>
</dbReference>
<keyword evidence="2" id="KW-0175">Coiled coil</keyword>
<evidence type="ECO:0000313" key="6">
    <source>
        <dbReference type="Proteomes" id="UP000684084"/>
    </source>
</evidence>
<keyword evidence="4" id="KW-0472">Membrane</keyword>
<feature type="compositionally biased region" description="Acidic residues" evidence="3">
    <location>
        <begin position="141"/>
        <end position="153"/>
    </location>
</feature>
<sequence length="1601" mass="189078">MANEIKDNNLPVNNPDTSRKSIDSEQEVIIIKHDVEKVGTFTEPFKKYMNAKSIKSNKNKTKLSYNRDVDGSNSSDGSTTNDNKYHIAICQNGKFVATFNTETLQIKLLENTDSIYKIIEQFKIGRDFTISQERQHTIIVDGDDNHDEDDGDDGKETTSTNDENFGWSIDISNLYTKDMNKYFIYVALSRIVDKDLTSTPGETRNGTTMIYRLELEKTNKNYKHTMKTNTYHISGISGICRFINESESEKVLNSESNKEYFTLRTIRRFVILNFDGIHSFDCKDNFVLSKQFYYPQCIKHELKALDSPTISDYINLLQSYIYDKYFLVENYKDSVQLLEVYNLEKMKLETITIRIENSQEKLIRKYNRNHFSISENKQLLCFTRGLQSVKLYFMENGLEAISKKFKSIEKIYLLEFIQDSKKLLVIGSSDPEEKKLKLIIWDMYNFEESETPIELDNFLKKDNLTTRLARIYGIILQIDDSGEVSSVFKELEEEKEKDIIISPANKLPGSPGKKPNGNPDKRHTIHYDKNTNPYFKPIVVEKEPWVLGDYDRKSYCLYQNKNGSEIETLQLIVGRSTIQVWHQITSDDKNKSKDELPNEGEPFLEYIWTNGIPVNQEREKTSLRIEEFEYGPNDSKLNDFKLNDFCLKVYWYEKVSKDESEDDLDELKIKDDDIEIIRMEKDKELRTEKKKGREGIIKMEKVIQPQDIIDKVNAVRYACKALEFINKRTKSLVNYTKEHHCEEMVAYINRIIWRFIKYKPDDFRLLDVRRNVMKNLILGDCDHLIKFILFGDNNNDEKINNLHIPRKTFWKKRKIINDDTEEYEITNVMELAIYHCRGREIKDTIIVAYLLEYYSRHATDYAGWMSTVSKALPLLFKYNYDDYVKKLFRKECFANQNYLSVQKHNIIIPVKYQERHSSHGIQFKAFEVNLRSDKIKLHSMIWETYKSITNTIYKKLEEWINKDFEKQPLALRVVPLPEFTINNRASQQNNPEGGNFLLNIFLFLFIPRWYSISWEEKNKLSPFARVVYYENNDDIYDNPATEAIIDFRWKRARTFFFSLFLRFLLYVLCFGLISWAYVDHSIIINANFLFMLIVIYYYLAIYLFITELLQLKYEWRKYMSDIHNFFDIFSIVFPVIAISMMFRDFHFSNGFGNVGNDTGLIVMISFSAFFLWIEVISYLRLIPNIAIYIYYVIIIIKTVLPFILFNAIMIIAFAHIMFILLYDPNTEIIKTKDSTFSGTATNPVNGQEIMNVTMKADFNSTDRNDNPFSYFSTSIISAYYWLNGDFVQRDSFDFWAVEVFTFIASVLLVTILQNMLIAFMSGVYETATTKGRQALLRFRANQIANYEALNQVHFPQIKPDPKYIYYIGRSKHFETWYESRKDDGPIFSDFEKKSTFSKFVFEEKDYDEFSLWKYDIDFEGEIKKFNIMKKSLNNNIENLIKYFNQKNDKKYDEIDDIDIKKEIGEFKIKKNYLNDNIDNLINYFEDQKIKENGNVDINIEIGKFKTMKNNLNDNIENLIKIFEDQKNDNDADNIDINKKLEDLNDNIDNLIKNLVRKCNKNNLNDNIDELIKNLEDQKSDNDVNNNIEINKKIEILKAIKY</sequence>
<dbReference type="InterPro" id="IPR024862">
    <property type="entry name" value="TRPV"/>
</dbReference>
<evidence type="ECO:0000256" key="2">
    <source>
        <dbReference type="SAM" id="Coils"/>
    </source>
</evidence>
<feature type="transmembrane region" description="Helical" evidence="4">
    <location>
        <begin position="1125"/>
        <end position="1142"/>
    </location>
</feature>
<accession>A0A916EHW1</accession>
<feature type="transmembrane region" description="Helical" evidence="4">
    <location>
        <begin position="1082"/>
        <end position="1105"/>
    </location>
</feature>
<feature type="region of interest" description="Disordered" evidence="3">
    <location>
        <begin position="63"/>
        <end position="82"/>
    </location>
</feature>
<evidence type="ECO:0000256" key="1">
    <source>
        <dbReference type="ARBA" id="ARBA00022737"/>
    </source>
</evidence>
<dbReference type="OrthoDB" id="2368077at2759"/>